<reference evidence="1 2" key="1">
    <citation type="submission" date="2016-03" db="EMBL/GenBank/DDBJ databases">
        <title>Cyphomyrmex costatus WGS genome.</title>
        <authorList>
            <person name="Nygaard S."/>
            <person name="Hu H."/>
            <person name="Boomsma J."/>
            <person name="Zhang G."/>
        </authorList>
    </citation>
    <scope>NUCLEOTIDE SEQUENCE [LARGE SCALE GENOMIC DNA]</scope>
    <source>
        <strain evidence="1">MS0001</strain>
        <tissue evidence="1">Whole body</tissue>
    </source>
</reference>
<dbReference type="EMBL" id="KQ976818">
    <property type="protein sequence ID" value="KYN08043.1"/>
    <property type="molecule type" value="Genomic_DNA"/>
</dbReference>
<evidence type="ECO:0000313" key="2">
    <source>
        <dbReference type="Proteomes" id="UP000078542"/>
    </source>
</evidence>
<organism evidence="1 2">
    <name type="scientific">Cyphomyrmex costatus</name>
    <dbReference type="NCBI Taxonomy" id="456900"/>
    <lineage>
        <taxon>Eukaryota</taxon>
        <taxon>Metazoa</taxon>
        <taxon>Ecdysozoa</taxon>
        <taxon>Arthropoda</taxon>
        <taxon>Hexapoda</taxon>
        <taxon>Insecta</taxon>
        <taxon>Pterygota</taxon>
        <taxon>Neoptera</taxon>
        <taxon>Endopterygota</taxon>
        <taxon>Hymenoptera</taxon>
        <taxon>Apocrita</taxon>
        <taxon>Aculeata</taxon>
        <taxon>Formicoidea</taxon>
        <taxon>Formicidae</taxon>
        <taxon>Myrmicinae</taxon>
        <taxon>Cyphomyrmex</taxon>
    </lineage>
</organism>
<dbReference type="AlphaFoldDB" id="A0A195D580"/>
<protein>
    <submittedName>
        <fullName evidence="1">Uncharacterized protein</fullName>
    </submittedName>
</protein>
<evidence type="ECO:0000313" key="1">
    <source>
        <dbReference type="EMBL" id="KYN08043.1"/>
    </source>
</evidence>
<name>A0A195D580_9HYME</name>
<accession>A0A195D580</accession>
<sequence>MKSEEETVGQHEVLGRICRKECSETRRQGGLRDSGAAFSKSEWIIRASFIARSFLKYGEARALGIVSTAETIKLELRKDGNLVELRLKLIYVSRNGRKFNSNNSTLFFRLKGDASIDLDNLRIFHKLTLSVLMVFPLERESHLSHLKENLMRRLIMKLPNVGNYNVKRTKPVGYLTLFCPRTRWSRLREKGITWEKKSCQGLCISDEVHLKDSRFPSLWIFAKQIPFHCYHYASGIYKHT</sequence>
<gene>
    <name evidence="1" type="ORF">ALC62_00888</name>
</gene>
<keyword evidence="2" id="KW-1185">Reference proteome</keyword>
<proteinExistence type="predicted"/>
<dbReference type="Proteomes" id="UP000078542">
    <property type="component" value="Unassembled WGS sequence"/>
</dbReference>